<feature type="domain" description="Flavodoxin-like" evidence="9">
    <location>
        <begin position="43"/>
        <end position="185"/>
    </location>
</feature>
<dbReference type="InterPro" id="IPR001094">
    <property type="entry name" value="Flavdoxin-like"/>
</dbReference>
<dbReference type="Pfam" id="PF00175">
    <property type="entry name" value="NAD_binding_1"/>
    <property type="match status" value="1"/>
</dbReference>
<dbReference type="Gene3D" id="3.40.50.360">
    <property type="match status" value="1"/>
</dbReference>
<keyword evidence="4" id="KW-0288">FMN</keyword>
<comment type="cofactor">
    <cofactor evidence="2">
        <name>FAD</name>
        <dbReference type="ChEBI" id="CHEBI:57692"/>
    </cofactor>
</comment>
<dbReference type="InterPro" id="IPR008254">
    <property type="entry name" value="Flavodoxin/NO_synth"/>
</dbReference>
<dbReference type="GO" id="GO:0050660">
    <property type="term" value="F:flavin adenine dinucleotide binding"/>
    <property type="evidence" value="ECO:0007669"/>
    <property type="project" value="TreeGrafter"/>
</dbReference>
<dbReference type="SUPFAM" id="SSF52218">
    <property type="entry name" value="Flavoproteins"/>
    <property type="match status" value="1"/>
</dbReference>
<keyword evidence="11" id="KW-1185">Reference proteome</keyword>
<keyword evidence="5" id="KW-0274">FAD</keyword>
<evidence type="ECO:0000256" key="5">
    <source>
        <dbReference type="ARBA" id="ARBA00022827"/>
    </source>
</evidence>
<dbReference type="InterPro" id="IPR003097">
    <property type="entry name" value="CysJ-like_FAD-binding"/>
</dbReference>
<dbReference type="Gene3D" id="1.20.990.10">
    <property type="entry name" value="NADPH-cytochrome p450 Reductase, Chain A, domain 3"/>
    <property type="match status" value="1"/>
</dbReference>
<dbReference type="PANTHER" id="PTHR19384">
    <property type="entry name" value="NITRIC OXIDE SYNTHASE-RELATED"/>
    <property type="match status" value="1"/>
</dbReference>
<evidence type="ECO:0000256" key="6">
    <source>
        <dbReference type="ARBA" id="ARBA00022857"/>
    </source>
</evidence>
<keyword evidence="3" id="KW-0285">Flavoprotein</keyword>
<dbReference type="EC" id="1.6.2.4" evidence="8"/>
<dbReference type="InterPro" id="IPR029039">
    <property type="entry name" value="Flavoprotein-like_sf"/>
</dbReference>
<dbReference type="PROSITE" id="PS50902">
    <property type="entry name" value="FLAVODOXIN_LIKE"/>
    <property type="match status" value="1"/>
</dbReference>
<comment type="caution">
    <text evidence="10">The sequence shown here is derived from an EMBL/GenBank/DDBJ whole genome shotgun (WGS) entry which is preliminary data.</text>
</comment>
<dbReference type="PRINTS" id="PR00369">
    <property type="entry name" value="FLAVODOXIN"/>
</dbReference>
<dbReference type="SUPFAM" id="SSF63380">
    <property type="entry name" value="Riboflavin synthase domain-like"/>
    <property type="match status" value="1"/>
</dbReference>
<dbReference type="InterPro" id="IPR001433">
    <property type="entry name" value="OxRdtase_FAD/NAD-bd"/>
</dbReference>
<dbReference type="GO" id="GO:0003958">
    <property type="term" value="F:NADPH-hemoprotein reductase activity"/>
    <property type="evidence" value="ECO:0007669"/>
    <property type="project" value="UniProtKB-EC"/>
</dbReference>
<dbReference type="Gene3D" id="2.40.30.10">
    <property type="entry name" value="Translation factors"/>
    <property type="match status" value="1"/>
</dbReference>
<comment type="cofactor">
    <cofactor evidence="1">
        <name>FMN</name>
        <dbReference type="ChEBI" id="CHEBI:58210"/>
    </cofactor>
</comment>
<organism evidence="10 11">
    <name type="scientific">Blepharisma stoltei</name>
    <dbReference type="NCBI Taxonomy" id="1481888"/>
    <lineage>
        <taxon>Eukaryota</taxon>
        <taxon>Sar</taxon>
        <taxon>Alveolata</taxon>
        <taxon>Ciliophora</taxon>
        <taxon>Postciliodesmatophora</taxon>
        <taxon>Heterotrichea</taxon>
        <taxon>Heterotrichida</taxon>
        <taxon>Blepharismidae</taxon>
        <taxon>Blepharisma</taxon>
    </lineage>
</organism>
<evidence type="ECO:0000256" key="3">
    <source>
        <dbReference type="ARBA" id="ARBA00022630"/>
    </source>
</evidence>
<dbReference type="InterPro" id="IPR001709">
    <property type="entry name" value="Flavoprot_Pyr_Nucl_cyt_Rdtase"/>
</dbReference>
<dbReference type="AlphaFoldDB" id="A0AAU9JGE7"/>
<dbReference type="Proteomes" id="UP001162131">
    <property type="component" value="Unassembled WGS sequence"/>
</dbReference>
<name>A0AAU9JGE7_9CILI</name>
<evidence type="ECO:0000313" key="10">
    <source>
        <dbReference type="EMBL" id="CAG9324718.1"/>
    </source>
</evidence>
<dbReference type="InterPro" id="IPR039261">
    <property type="entry name" value="FNR_nucleotide-bd"/>
</dbReference>
<dbReference type="PANTHER" id="PTHR19384:SF17">
    <property type="entry name" value="NADPH--CYTOCHROME P450 REDUCTASE"/>
    <property type="match status" value="1"/>
</dbReference>
<proteinExistence type="predicted"/>
<reference evidence="10" key="1">
    <citation type="submission" date="2021-09" db="EMBL/GenBank/DDBJ databases">
        <authorList>
            <consortium name="AG Swart"/>
            <person name="Singh M."/>
            <person name="Singh A."/>
            <person name="Seah K."/>
            <person name="Emmerich C."/>
        </authorList>
    </citation>
    <scope>NUCLEOTIDE SEQUENCE</scope>
    <source>
        <strain evidence="10">ATCC30299</strain>
    </source>
</reference>
<evidence type="ECO:0000256" key="1">
    <source>
        <dbReference type="ARBA" id="ARBA00001917"/>
    </source>
</evidence>
<gene>
    <name evidence="10" type="ORF">BSTOLATCC_MIC36499</name>
</gene>
<dbReference type="GO" id="GO:0010181">
    <property type="term" value="F:FMN binding"/>
    <property type="evidence" value="ECO:0007669"/>
    <property type="project" value="InterPro"/>
</dbReference>
<keyword evidence="7" id="KW-0560">Oxidoreductase</keyword>
<evidence type="ECO:0000256" key="4">
    <source>
        <dbReference type="ARBA" id="ARBA00022643"/>
    </source>
</evidence>
<keyword evidence="6" id="KW-0521">NADP</keyword>
<evidence type="ECO:0000256" key="7">
    <source>
        <dbReference type="ARBA" id="ARBA00023002"/>
    </source>
</evidence>
<dbReference type="Pfam" id="PF00258">
    <property type="entry name" value="Flavodoxin_1"/>
    <property type="match status" value="1"/>
</dbReference>
<evidence type="ECO:0000256" key="8">
    <source>
        <dbReference type="ARBA" id="ARBA00023797"/>
    </source>
</evidence>
<evidence type="ECO:0000259" key="9">
    <source>
        <dbReference type="PROSITE" id="PS50902"/>
    </source>
</evidence>
<dbReference type="InterPro" id="IPR017938">
    <property type="entry name" value="Riboflavin_synthase-like_b-brl"/>
</dbReference>
<dbReference type="PRINTS" id="PR00371">
    <property type="entry name" value="FPNCR"/>
</dbReference>
<evidence type="ECO:0000256" key="2">
    <source>
        <dbReference type="ARBA" id="ARBA00001974"/>
    </source>
</evidence>
<dbReference type="Gene3D" id="3.40.50.80">
    <property type="entry name" value="Nucleotide-binding domain of ferredoxin-NADP reductase (FNR) module"/>
    <property type="match status" value="1"/>
</dbReference>
<dbReference type="InterPro" id="IPR023173">
    <property type="entry name" value="NADPH_Cyt_P450_Rdtase_alpha"/>
</dbReference>
<evidence type="ECO:0000313" key="11">
    <source>
        <dbReference type="Proteomes" id="UP001162131"/>
    </source>
</evidence>
<dbReference type="SUPFAM" id="SSF52343">
    <property type="entry name" value="Ferredoxin reductase-like, C-terminal NADP-linked domain"/>
    <property type="match status" value="1"/>
</dbReference>
<sequence length="633" mass="71527">MDWEYALFASIILGALTWCYFKGKKPNPPSLPTEEPTETLGRLHIYVGSQTGHSQKLAEILAQEATKYNFSPHIIGLDLFQILDFKKNDFCVIFCSTQCDGNPPPNAAKFLKWVTKVAKASHDDLSRLSYCVFGLRKSSHSEIANVTAKTINDSLAKLGANQIIRLGDSVEDDVEEFNKWKNELWKVLPSIVKASRRSQIPSSEFLEVAHNVVLTPPNSKIVYEDSSQTMISSLEFPVLKIKELKRDPKNSALHVEMETSVPYETACNFGIFPENDEELVRELAALQDYDLELTFQFLPIQGKKHPFPTPLTVGEALIKYCDITSLVRKKTLKNLASFATNPDEKQELEFLASLKGKDEYRRVIEEPMLTIVELFKRFSSLKIPIGALVQVLDRIQPRMYTIASSSKLHPKSIQIAVEVLRQRTCEGKIRTGLCSGYFEKMHVTGLYKPIRGFFKSSAFIFPPQPVPIVMICNGCGVAPFRAFLQELKYLATQGEFYPESIMYFGCKNKAGQFVYKRDLEAFIIPSEHSPGEFEHRPEAWGEGPHVLKSLYVASSRDQAHKIYVQDLISSHHDSIWDLISNKGCYIYVCGSSRMGKAVGDLIKNIATEHLGEDSTEFFKKLCSEGRYAIELWG</sequence>
<accession>A0AAU9JGE7</accession>
<dbReference type="EMBL" id="CAJZBQ010000036">
    <property type="protein sequence ID" value="CAG9324718.1"/>
    <property type="molecule type" value="Genomic_DNA"/>
</dbReference>
<dbReference type="Pfam" id="PF00667">
    <property type="entry name" value="FAD_binding_1"/>
    <property type="match status" value="1"/>
</dbReference>
<protein>
    <recommendedName>
        <fullName evidence="8">NADPH--hemoprotein reductase</fullName>
        <ecNumber evidence="8">1.6.2.4</ecNumber>
    </recommendedName>
</protein>
<dbReference type="GO" id="GO:0005829">
    <property type="term" value="C:cytosol"/>
    <property type="evidence" value="ECO:0007669"/>
    <property type="project" value="TreeGrafter"/>
</dbReference>